<sequence>MQVLIIPRRLPIASVITVAAIGYSLAYFPNTVAYAEAPSASKSPVKKIRLSEVKEHGKDAETRWVIKGTKVYDITDWVPNHPGGEVILRAVGGVIDKYWDIFTIHKKPDVYDILETYLIGEVDERDLVNGCVPSDDIDDPFDKDPKRDPRLRVITDKPCNAETPEESLSNFITPDQTFYVRNHLWVPPADESGNSKITIELYDGEEVEYSISDLKSKFAQIEVTATLQCSGNRRKHMTEGSRSTNGLQWNTGAISTANWTGVRLRDILHDTGFPVNDPPDEVQHIQFQGSEAYGASIPIEKALSRKGDVLLVHSMNGKPLSPDHGFPLRVIVPGHVAARSVKWLSKITLSDEESHSQWQKRDYKCFGPNQGGNDIDWESAPAIQETPPQSAITSIRNISAHTPLDRLARQVYGLEEDSVVVEGYAFSGGGRGIVRVDVSADNGRTWTQAELLPDDAKGSKSWAWKRWRWVLPRRLAGRVFICKAVDEAYNTQPESYEPNYNFRGNLTNAWHRVPYRQRDD</sequence>
<dbReference type="PRINTS" id="PR00407">
    <property type="entry name" value="EUMOPTERIN"/>
</dbReference>
<evidence type="ECO:0000256" key="10">
    <source>
        <dbReference type="ARBA" id="ARBA00022723"/>
    </source>
</evidence>
<dbReference type="GO" id="GO:0043546">
    <property type="term" value="F:molybdopterin cofactor binding"/>
    <property type="evidence" value="ECO:0007669"/>
    <property type="project" value="TreeGrafter"/>
</dbReference>
<reference evidence="16 17" key="1">
    <citation type="submission" date="2015-05" db="EMBL/GenBank/DDBJ databases">
        <title>Distinctive expansion of gene families associated with plant cell wall degradation and secondary metabolism in the genomes of grapevine trunk pathogens.</title>
        <authorList>
            <person name="Lawrence D.P."/>
            <person name="Travadon R."/>
            <person name="Rolshausen P.E."/>
            <person name="Baumgartner K."/>
        </authorList>
    </citation>
    <scope>NUCLEOTIDE SEQUENCE [LARGE SCALE GENOMIC DNA]</scope>
    <source>
        <strain evidence="16">UCRPC4</strain>
    </source>
</reference>
<dbReference type="EC" id="1.7.1.3" evidence="6"/>
<evidence type="ECO:0000256" key="9">
    <source>
        <dbReference type="ARBA" id="ARBA00022617"/>
    </source>
</evidence>
<evidence type="ECO:0000256" key="14">
    <source>
        <dbReference type="ARBA" id="ARBA00049155"/>
    </source>
</evidence>
<evidence type="ECO:0000256" key="3">
    <source>
        <dbReference type="ARBA" id="ARBA00004569"/>
    </source>
</evidence>
<dbReference type="SUPFAM" id="SSF81296">
    <property type="entry name" value="E set domains"/>
    <property type="match status" value="1"/>
</dbReference>
<dbReference type="GO" id="GO:0050464">
    <property type="term" value="F:nitrate reductase (NADPH) activity"/>
    <property type="evidence" value="ECO:0007669"/>
    <property type="project" value="UniProtKB-EC"/>
</dbReference>
<dbReference type="GO" id="GO:0005758">
    <property type="term" value="C:mitochondrial intermembrane space"/>
    <property type="evidence" value="ECO:0007669"/>
    <property type="project" value="UniProtKB-SubCell"/>
</dbReference>
<protein>
    <recommendedName>
        <fullName evidence="7">Nitrate reductase [NADPH]</fullName>
        <ecNumber evidence="6">1.7.1.3</ecNumber>
        <ecNumber evidence="5">1.8.3.1</ecNumber>
    </recommendedName>
</protein>
<dbReference type="InterPro" id="IPR014756">
    <property type="entry name" value="Ig_E-set"/>
</dbReference>
<keyword evidence="9" id="KW-0349">Heme</keyword>
<name>A0A0G2ERC1_PHACM</name>
<evidence type="ECO:0000256" key="13">
    <source>
        <dbReference type="ARBA" id="ARBA00023128"/>
    </source>
</evidence>
<dbReference type="SUPFAM" id="SSF55856">
    <property type="entry name" value="Cytochrome b5-like heme/steroid binding domain"/>
    <property type="match status" value="1"/>
</dbReference>
<accession>A0A0G2ERC1</accession>
<dbReference type="EMBL" id="LCWF01000056">
    <property type="protein sequence ID" value="KKY24794.1"/>
    <property type="molecule type" value="Genomic_DNA"/>
</dbReference>
<dbReference type="Pfam" id="PF00174">
    <property type="entry name" value="Oxidored_molyb"/>
    <property type="match status" value="1"/>
</dbReference>
<dbReference type="Gene3D" id="3.90.420.10">
    <property type="entry name" value="Oxidoreductase, molybdopterin-binding domain"/>
    <property type="match status" value="1"/>
</dbReference>
<keyword evidence="17" id="KW-1185">Reference proteome</keyword>
<dbReference type="InterPro" id="IPR001199">
    <property type="entry name" value="Cyt_B5-like_heme/steroid-bd"/>
</dbReference>
<dbReference type="FunFam" id="3.90.420.10:FF:000002">
    <property type="entry name" value="sulfite oxidase, mitochondrial"/>
    <property type="match status" value="1"/>
</dbReference>
<dbReference type="PROSITE" id="PS50255">
    <property type="entry name" value="CYTOCHROME_B5_2"/>
    <property type="match status" value="1"/>
</dbReference>
<dbReference type="GO" id="GO:0020037">
    <property type="term" value="F:heme binding"/>
    <property type="evidence" value="ECO:0007669"/>
    <property type="project" value="TreeGrafter"/>
</dbReference>
<dbReference type="InterPro" id="IPR005066">
    <property type="entry name" value="MoCF_OxRdtse_dimer"/>
</dbReference>
<dbReference type="GO" id="GO:0006790">
    <property type="term" value="P:sulfur compound metabolic process"/>
    <property type="evidence" value="ECO:0007669"/>
    <property type="project" value="TreeGrafter"/>
</dbReference>
<dbReference type="InterPro" id="IPR000572">
    <property type="entry name" value="OxRdtase_Mopterin-bd_dom"/>
</dbReference>
<evidence type="ECO:0000256" key="5">
    <source>
        <dbReference type="ARBA" id="ARBA00012505"/>
    </source>
</evidence>
<evidence type="ECO:0000259" key="15">
    <source>
        <dbReference type="PROSITE" id="PS50255"/>
    </source>
</evidence>
<evidence type="ECO:0000313" key="17">
    <source>
        <dbReference type="Proteomes" id="UP000053317"/>
    </source>
</evidence>
<comment type="caution">
    <text evidence="16">The sequence shown here is derived from an EMBL/GenBank/DDBJ whole genome shotgun (WGS) entry which is preliminary data.</text>
</comment>
<dbReference type="InterPro" id="IPR036400">
    <property type="entry name" value="Cyt_B5-like_heme/steroid_sf"/>
</dbReference>
<dbReference type="FunFam" id="3.10.120.10:FF:000007">
    <property type="entry name" value="Sulfite oxidase, mitochondrial"/>
    <property type="match status" value="1"/>
</dbReference>
<comment type="cofactor">
    <cofactor evidence="2">
        <name>heme b</name>
        <dbReference type="ChEBI" id="CHEBI:60344"/>
    </cofactor>
</comment>
<evidence type="ECO:0000256" key="7">
    <source>
        <dbReference type="ARBA" id="ARBA00015499"/>
    </source>
</evidence>
<dbReference type="Proteomes" id="UP000053317">
    <property type="component" value="Unassembled WGS sequence"/>
</dbReference>
<evidence type="ECO:0000313" key="16">
    <source>
        <dbReference type="EMBL" id="KKY24794.1"/>
    </source>
</evidence>
<dbReference type="EC" id="1.8.3.1" evidence="5"/>
<evidence type="ECO:0000256" key="12">
    <source>
        <dbReference type="ARBA" id="ARBA00023004"/>
    </source>
</evidence>
<dbReference type="PANTHER" id="PTHR19372">
    <property type="entry name" value="SULFITE REDUCTASE"/>
    <property type="match status" value="1"/>
</dbReference>
<dbReference type="GO" id="GO:0008482">
    <property type="term" value="F:sulfite oxidase activity"/>
    <property type="evidence" value="ECO:0007669"/>
    <property type="project" value="UniProtKB-EC"/>
</dbReference>
<organism evidence="16 17">
    <name type="scientific">Phaeomoniella chlamydospora</name>
    <name type="common">Phaeoacremonium chlamydosporum</name>
    <dbReference type="NCBI Taxonomy" id="158046"/>
    <lineage>
        <taxon>Eukaryota</taxon>
        <taxon>Fungi</taxon>
        <taxon>Dikarya</taxon>
        <taxon>Ascomycota</taxon>
        <taxon>Pezizomycotina</taxon>
        <taxon>Eurotiomycetes</taxon>
        <taxon>Chaetothyriomycetidae</taxon>
        <taxon>Phaeomoniellales</taxon>
        <taxon>Phaeomoniellaceae</taxon>
        <taxon>Phaeomoniella</taxon>
    </lineage>
</organism>
<keyword evidence="10" id="KW-0479">Metal-binding</keyword>
<comment type="cofactor">
    <cofactor evidence="1">
        <name>Mo-molybdopterin</name>
        <dbReference type="ChEBI" id="CHEBI:71302"/>
    </cofactor>
</comment>
<evidence type="ECO:0000256" key="6">
    <source>
        <dbReference type="ARBA" id="ARBA00012673"/>
    </source>
</evidence>
<reference evidence="16 17" key="2">
    <citation type="submission" date="2015-05" db="EMBL/GenBank/DDBJ databases">
        <authorList>
            <person name="Morales-Cruz A."/>
            <person name="Amrine K.C."/>
            <person name="Cantu D."/>
        </authorList>
    </citation>
    <scope>NUCLEOTIDE SEQUENCE [LARGE SCALE GENOMIC DNA]</scope>
    <source>
        <strain evidence="16">UCRPC4</strain>
    </source>
</reference>
<evidence type="ECO:0000256" key="2">
    <source>
        <dbReference type="ARBA" id="ARBA00001970"/>
    </source>
</evidence>
<dbReference type="Pfam" id="PF00173">
    <property type="entry name" value="Cyt-b5"/>
    <property type="match status" value="1"/>
</dbReference>
<feature type="domain" description="Cytochrome b5 heme-binding" evidence="15">
    <location>
        <begin position="45"/>
        <end position="123"/>
    </location>
</feature>
<proteinExistence type="predicted"/>
<dbReference type="InterPro" id="IPR008335">
    <property type="entry name" value="Mopterin_OxRdtase_euk"/>
</dbReference>
<dbReference type="Gene3D" id="3.10.120.10">
    <property type="entry name" value="Cytochrome b5-like heme/steroid binding domain"/>
    <property type="match status" value="1"/>
</dbReference>
<evidence type="ECO:0000256" key="1">
    <source>
        <dbReference type="ARBA" id="ARBA00001924"/>
    </source>
</evidence>
<gene>
    <name evidence="16" type="ORF">UCRPC4_g02324</name>
</gene>
<dbReference type="SUPFAM" id="SSF56524">
    <property type="entry name" value="Oxidoreductase molybdopterin-binding domain"/>
    <property type="match status" value="1"/>
</dbReference>
<dbReference type="GO" id="GO:0030151">
    <property type="term" value="F:molybdenum ion binding"/>
    <property type="evidence" value="ECO:0007669"/>
    <property type="project" value="InterPro"/>
</dbReference>
<dbReference type="Gene3D" id="2.60.40.650">
    <property type="match status" value="1"/>
</dbReference>
<evidence type="ECO:0000256" key="11">
    <source>
        <dbReference type="ARBA" id="ARBA00023002"/>
    </source>
</evidence>
<dbReference type="OrthoDB" id="432685at2759"/>
<comment type="catalytic activity">
    <reaction evidence="14">
        <text>nitrite + NADP(+) + H2O = nitrate + NADPH + H(+)</text>
        <dbReference type="Rhea" id="RHEA:19061"/>
        <dbReference type="ChEBI" id="CHEBI:15377"/>
        <dbReference type="ChEBI" id="CHEBI:15378"/>
        <dbReference type="ChEBI" id="CHEBI:16301"/>
        <dbReference type="ChEBI" id="CHEBI:17632"/>
        <dbReference type="ChEBI" id="CHEBI:57783"/>
        <dbReference type="ChEBI" id="CHEBI:58349"/>
        <dbReference type="EC" id="1.7.1.3"/>
    </reaction>
</comment>
<dbReference type="InterPro" id="IPR036374">
    <property type="entry name" value="OxRdtase_Mopterin-bd_sf"/>
</dbReference>
<comment type="pathway">
    <text evidence="4">Energy metabolism; sulfur metabolism.</text>
</comment>
<comment type="subcellular location">
    <subcellularLocation>
        <location evidence="3">Mitochondrion intermembrane space</location>
    </subcellularLocation>
</comment>
<dbReference type="AlphaFoldDB" id="A0A0G2ERC1"/>
<evidence type="ECO:0000256" key="4">
    <source>
        <dbReference type="ARBA" id="ARBA00004971"/>
    </source>
</evidence>
<evidence type="ECO:0000256" key="8">
    <source>
        <dbReference type="ARBA" id="ARBA00022505"/>
    </source>
</evidence>
<keyword evidence="12" id="KW-0408">Iron</keyword>
<keyword evidence="8" id="KW-0500">Molybdenum</keyword>
<dbReference type="SMART" id="SM01117">
    <property type="entry name" value="Cyt-b5"/>
    <property type="match status" value="1"/>
</dbReference>
<keyword evidence="13" id="KW-0496">Mitochondrion</keyword>
<dbReference type="PANTHER" id="PTHR19372:SF7">
    <property type="entry name" value="SULFITE OXIDASE, MITOCHONDRIAL"/>
    <property type="match status" value="1"/>
</dbReference>
<dbReference type="Pfam" id="PF03404">
    <property type="entry name" value="Mo-co_dimer"/>
    <property type="match status" value="1"/>
</dbReference>
<keyword evidence="11" id="KW-0560">Oxidoreductase</keyword>